<proteinExistence type="predicted"/>
<organism evidence="1 2">
    <name type="scientific">Cupriavidus basilensis</name>
    <dbReference type="NCBI Taxonomy" id="68895"/>
    <lineage>
        <taxon>Bacteria</taxon>
        <taxon>Pseudomonadati</taxon>
        <taxon>Pseudomonadota</taxon>
        <taxon>Betaproteobacteria</taxon>
        <taxon>Burkholderiales</taxon>
        <taxon>Burkholderiaceae</taxon>
        <taxon>Cupriavidus</taxon>
    </lineage>
</organism>
<dbReference type="AlphaFoldDB" id="A0A0C4YJ65"/>
<dbReference type="EMBL" id="CP010537">
    <property type="protein sequence ID" value="AJG23073.1"/>
    <property type="molecule type" value="Genomic_DNA"/>
</dbReference>
<name>A0A0C4YJ65_9BURK</name>
<protein>
    <submittedName>
        <fullName evidence="1">Uncharacterized protein</fullName>
    </submittedName>
</protein>
<dbReference type="Proteomes" id="UP000031843">
    <property type="component" value="Chromosome secondary"/>
</dbReference>
<accession>A0A0C4YJ65</accession>
<keyword evidence="2" id="KW-1185">Reference proteome</keyword>
<evidence type="ECO:0000313" key="1">
    <source>
        <dbReference type="EMBL" id="AJG23073.1"/>
    </source>
</evidence>
<gene>
    <name evidence="1" type="ORF">RR42_s1485</name>
</gene>
<sequence length="154" mass="17110">MELQAASMETVMKKLLVAFVLLCVMPAYACRPAFLTHEPIFERGAAKLSAPEIARLAAWRSDTRQAFPAGFEVFMSLWQNESAGISRKLAEARARWLADLLERMDINGADIHQPEIRDIDNRHVSPGDAATFLNTVTIAVNPRCPHACCDKASR</sequence>
<reference evidence="1 2" key="1">
    <citation type="journal article" date="2015" name="Genome Announc.">
        <title>Complete Genome Sequence of Cupriavidus basilensis 4G11, Isolated from the Oak Ridge Field Research Center Site.</title>
        <authorList>
            <person name="Ray J."/>
            <person name="Waters R.J."/>
            <person name="Skerker J.M."/>
            <person name="Kuehl J.V."/>
            <person name="Price M.N."/>
            <person name="Huang J."/>
            <person name="Chakraborty R."/>
            <person name="Arkin A.P."/>
            <person name="Deutschbauer A."/>
        </authorList>
    </citation>
    <scope>NUCLEOTIDE SEQUENCE [LARGE SCALE GENOMIC DNA]</scope>
    <source>
        <strain evidence="1">4G11</strain>
    </source>
</reference>
<evidence type="ECO:0000313" key="2">
    <source>
        <dbReference type="Proteomes" id="UP000031843"/>
    </source>
</evidence>
<dbReference type="KEGG" id="cbw:RR42_s1485"/>